<dbReference type="PROSITE" id="PS51294">
    <property type="entry name" value="HTH_MYB"/>
    <property type="match status" value="2"/>
</dbReference>
<feature type="region of interest" description="Disordered" evidence="7">
    <location>
        <begin position="185"/>
        <end position="221"/>
    </location>
</feature>
<reference evidence="10" key="1">
    <citation type="journal article" date="2023" name="Plant J.">
        <title>The genome of the king protea, Protea cynaroides.</title>
        <authorList>
            <person name="Chang J."/>
            <person name="Duong T.A."/>
            <person name="Schoeman C."/>
            <person name="Ma X."/>
            <person name="Roodt D."/>
            <person name="Barker N."/>
            <person name="Li Z."/>
            <person name="Van de Peer Y."/>
            <person name="Mizrachi E."/>
        </authorList>
    </citation>
    <scope>NUCLEOTIDE SEQUENCE</scope>
    <source>
        <tissue evidence="10">Young leaves</tissue>
    </source>
</reference>
<gene>
    <name evidence="10" type="ORF">NE237_010839</name>
</gene>
<comment type="subcellular location">
    <subcellularLocation>
        <location evidence="1">Nucleus</location>
    </subcellularLocation>
</comment>
<evidence type="ECO:0000313" key="10">
    <source>
        <dbReference type="EMBL" id="KAJ4980059.1"/>
    </source>
</evidence>
<dbReference type="PROSITE" id="PS50090">
    <property type="entry name" value="MYB_LIKE"/>
    <property type="match status" value="2"/>
</dbReference>
<evidence type="ECO:0000256" key="4">
    <source>
        <dbReference type="ARBA" id="ARBA00023125"/>
    </source>
</evidence>
<dbReference type="InterPro" id="IPR001005">
    <property type="entry name" value="SANT/Myb"/>
</dbReference>
<dbReference type="InterPro" id="IPR017930">
    <property type="entry name" value="Myb_dom"/>
</dbReference>
<keyword evidence="11" id="KW-1185">Reference proteome</keyword>
<keyword evidence="2" id="KW-0677">Repeat</keyword>
<keyword evidence="3" id="KW-0805">Transcription regulation</keyword>
<evidence type="ECO:0000256" key="2">
    <source>
        <dbReference type="ARBA" id="ARBA00022737"/>
    </source>
</evidence>
<feature type="domain" description="Myb-like" evidence="8">
    <location>
        <begin position="76"/>
        <end position="127"/>
    </location>
</feature>
<dbReference type="EMBL" id="JAMYWD010000002">
    <property type="protein sequence ID" value="KAJ4980059.1"/>
    <property type="molecule type" value="Genomic_DNA"/>
</dbReference>
<evidence type="ECO:0000256" key="1">
    <source>
        <dbReference type="ARBA" id="ARBA00004123"/>
    </source>
</evidence>
<evidence type="ECO:0000256" key="5">
    <source>
        <dbReference type="ARBA" id="ARBA00023163"/>
    </source>
</evidence>
<dbReference type="CDD" id="cd00167">
    <property type="entry name" value="SANT"/>
    <property type="match status" value="2"/>
</dbReference>
<feature type="compositionally biased region" description="Polar residues" evidence="7">
    <location>
        <begin position="199"/>
        <end position="221"/>
    </location>
</feature>
<name>A0A9Q0L0H0_9MAGN</name>
<evidence type="ECO:0000259" key="8">
    <source>
        <dbReference type="PROSITE" id="PS50090"/>
    </source>
</evidence>
<evidence type="ECO:0000313" key="11">
    <source>
        <dbReference type="Proteomes" id="UP001141806"/>
    </source>
</evidence>
<keyword evidence="5" id="KW-0804">Transcription</keyword>
<evidence type="ECO:0000259" key="9">
    <source>
        <dbReference type="PROSITE" id="PS51294"/>
    </source>
</evidence>
<feature type="domain" description="HTH myb-type" evidence="9">
    <location>
        <begin position="128"/>
        <end position="182"/>
    </location>
</feature>
<keyword evidence="6" id="KW-0539">Nucleus</keyword>
<dbReference type="GO" id="GO:0005634">
    <property type="term" value="C:nucleus"/>
    <property type="evidence" value="ECO:0007669"/>
    <property type="project" value="UniProtKB-SubCell"/>
</dbReference>
<comment type="caution">
    <text evidence="10">The sequence shown here is derived from an EMBL/GenBank/DDBJ whole genome shotgun (WGS) entry which is preliminary data.</text>
</comment>
<evidence type="ECO:0000256" key="3">
    <source>
        <dbReference type="ARBA" id="ARBA00023015"/>
    </source>
</evidence>
<organism evidence="10 11">
    <name type="scientific">Protea cynaroides</name>
    <dbReference type="NCBI Taxonomy" id="273540"/>
    <lineage>
        <taxon>Eukaryota</taxon>
        <taxon>Viridiplantae</taxon>
        <taxon>Streptophyta</taxon>
        <taxon>Embryophyta</taxon>
        <taxon>Tracheophyta</taxon>
        <taxon>Spermatophyta</taxon>
        <taxon>Magnoliopsida</taxon>
        <taxon>Proteales</taxon>
        <taxon>Proteaceae</taxon>
        <taxon>Protea</taxon>
    </lineage>
</organism>
<feature type="domain" description="HTH myb-type" evidence="9">
    <location>
        <begin position="79"/>
        <end position="127"/>
    </location>
</feature>
<evidence type="ECO:0000256" key="7">
    <source>
        <dbReference type="SAM" id="MobiDB-lite"/>
    </source>
</evidence>
<dbReference type="PANTHER" id="PTHR45614:SF259">
    <property type="entry name" value="MYB DOMAIN PROTEIN 89-RELATED"/>
    <property type="match status" value="1"/>
</dbReference>
<keyword evidence="4" id="KW-0238">DNA-binding</keyword>
<dbReference type="PANTHER" id="PTHR45614">
    <property type="entry name" value="MYB PROTEIN-RELATED"/>
    <property type="match status" value="1"/>
</dbReference>
<dbReference type="OrthoDB" id="2143914at2759"/>
<feature type="domain" description="Myb-like" evidence="8">
    <location>
        <begin position="128"/>
        <end position="178"/>
    </location>
</feature>
<dbReference type="FunFam" id="1.10.10.60:FF:000356">
    <property type="entry name" value="MYB transcription factor"/>
    <property type="match status" value="1"/>
</dbReference>
<sequence>MTSDIAKRLREKNRVLFPALEHQKKAWPVPSMEGKNMGLCDGGNRGYFGKDNNGVDLNQSDEDENRSFGARKEKVNGQLQRGHWRPAEDAKLKELVSKYGPQNWNSIAETLQGRSGKSCRLRWFNQLDPRINRRAFSEEEEDRLLAAHRLYGNKWAIIARLFPGRTDNAVKNHWHVIMARKHREQFSVYRSKKPSSSSQANHARTETQSSTQQNNACSDSTVTSIRDESASTCTDLSLYSSSARVLPSFLATFPCQSQMDPSQEKVMTLRNGCLEKVTGSSSGFCQYESMVMAMVVDQSGFSDSNSETSGTESLAKNSANHNLYGEIDNTNEKSNFPFFDFLGVGAT</sequence>
<dbReference type="GO" id="GO:0000981">
    <property type="term" value="F:DNA-binding transcription factor activity, RNA polymerase II-specific"/>
    <property type="evidence" value="ECO:0007669"/>
    <property type="project" value="TreeGrafter"/>
</dbReference>
<dbReference type="AlphaFoldDB" id="A0A9Q0L0H0"/>
<dbReference type="InterPro" id="IPR009057">
    <property type="entry name" value="Homeodomain-like_sf"/>
</dbReference>
<dbReference type="Proteomes" id="UP001141806">
    <property type="component" value="Unassembled WGS sequence"/>
</dbReference>
<dbReference type="Pfam" id="PF13921">
    <property type="entry name" value="Myb_DNA-bind_6"/>
    <property type="match status" value="1"/>
</dbReference>
<dbReference type="SMART" id="SM00717">
    <property type="entry name" value="SANT"/>
    <property type="match status" value="2"/>
</dbReference>
<proteinExistence type="predicted"/>
<dbReference type="FunFam" id="1.10.10.60:FF:000060">
    <property type="entry name" value="MYB transcription factor"/>
    <property type="match status" value="1"/>
</dbReference>
<dbReference type="GO" id="GO:0000978">
    <property type="term" value="F:RNA polymerase II cis-regulatory region sequence-specific DNA binding"/>
    <property type="evidence" value="ECO:0007669"/>
    <property type="project" value="TreeGrafter"/>
</dbReference>
<protein>
    <submittedName>
        <fullName evidence="10">Uncharacterized protein</fullName>
    </submittedName>
</protein>
<dbReference type="Gene3D" id="1.10.10.60">
    <property type="entry name" value="Homeodomain-like"/>
    <property type="match status" value="2"/>
</dbReference>
<dbReference type="InterPro" id="IPR050560">
    <property type="entry name" value="MYB_TF"/>
</dbReference>
<evidence type="ECO:0000256" key="6">
    <source>
        <dbReference type="ARBA" id="ARBA00023242"/>
    </source>
</evidence>
<accession>A0A9Q0L0H0</accession>
<dbReference type="SUPFAM" id="SSF46689">
    <property type="entry name" value="Homeodomain-like"/>
    <property type="match status" value="1"/>
</dbReference>